<evidence type="ECO:0000313" key="2">
    <source>
        <dbReference type="Proteomes" id="UP001432027"/>
    </source>
</evidence>
<accession>A0AAV5U5C6</accession>
<organism evidence="1 2">
    <name type="scientific">Pristionchus entomophagus</name>
    <dbReference type="NCBI Taxonomy" id="358040"/>
    <lineage>
        <taxon>Eukaryota</taxon>
        <taxon>Metazoa</taxon>
        <taxon>Ecdysozoa</taxon>
        <taxon>Nematoda</taxon>
        <taxon>Chromadorea</taxon>
        <taxon>Rhabditida</taxon>
        <taxon>Rhabditina</taxon>
        <taxon>Diplogasteromorpha</taxon>
        <taxon>Diplogasteroidea</taxon>
        <taxon>Neodiplogasteridae</taxon>
        <taxon>Pristionchus</taxon>
    </lineage>
</organism>
<sequence length="65" mass="7818">MQKIEEFLIDNILDFHFLLFLLNEISKEHGLENRRVNREKLLGHVQFLISDLQNDIASSIRHREM</sequence>
<dbReference type="EMBL" id="BTSX01000005">
    <property type="protein sequence ID" value="GMT02081.1"/>
    <property type="molecule type" value="Genomic_DNA"/>
</dbReference>
<reference evidence="1" key="1">
    <citation type="submission" date="2023-10" db="EMBL/GenBank/DDBJ databases">
        <title>Genome assembly of Pristionchus species.</title>
        <authorList>
            <person name="Yoshida K."/>
            <person name="Sommer R.J."/>
        </authorList>
    </citation>
    <scope>NUCLEOTIDE SEQUENCE</scope>
    <source>
        <strain evidence="1">RS0144</strain>
    </source>
</reference>
<proteinExistence type="predicted"/>
<comment type="caution">
    <text evidence="1">The sequence shown here is derived from an EMBL/GenBank/DDBJ whole genome shotgun (WGS) entry which is preliminary data.</text>
</comment>
<dbReference type="Proteomes" id="UP001432027">
    <property type="component" value="Unassembled WGS sequence"/>
</dbReference>
<feature type="non-terminal residue" evidence="1">
    <location>
        <position position="65"/>
    </location>
</feature>
<name>A0AAV5U5C6_9BILA</name>
<protein>
    <submittedName>
        <fullName evidence="1">Uncharacterized protein</fullName>
    </submittedName>
</protein>
<gene>
    <name evidence="1" type="ORF">PENTCL1PPCAC_24254</name>
</gene>
<dbReference type="AlphaFoldDB" id="A0AAV5U5C6"/>
<evidence type="ECO:0000313" key="1">
    <source>
        <dbReference type="EMBL" id="GMT02081.1"/>
    </source>
</evidence>
<keyword evidence="2" id="KW-1185">Reference proteome</keyword>